<evidence type="ECO:0000313" key="1">
    <source>
        <dbReference type="EMBL" id="JAH20786.1"/>
    </source>
</evidence>
<organism evidence="1">
    <name type="scientific">Anguilla anguilla</name>
    <name type="common">European freshwater eel</name>
    <name type="synonym">Muraena anguilla</name>
    <dbReference type="NCBI Taxonomy" id="7936"/>
    <lineage>
        <taxon>Eukaryota</taxon>
        <taxon>Metazoa</taxon>
        <taxon>Chordata</taxon>
        <taxon>Craniata</taxon>
        <taxon>Vertebrata</taxon>
        <taxon>Euteleostomi</taxon>
        <taxon>Actinopterygii</taxon>
        <taxon>Neopterygii</taxon>
        <taxon>Teleostei</taxon>
        <taxon>Anguilliformes</taxon>
        <taxon>Anguillidae</taxon>
        <taxon>Anguilla</taxon>
    </lineage>
</organism>
<reference evidence="1" key="2">
    <citation type="journal article" date="2015" name="Fish Shellfish Immunol.">
        <title>Early steps in the European eel (Anguilla anguilla)-Vibrio vulnificus interaction in the gills: Role of the RtxA13 toxin.</title>
        <authorList>
            <person name="Callol A."/>
            <person name="Pajuelo D."/>
            <person name="Ebbesson L."/>
            <person name="Teles M."/>
            <person name="MacKenzie S."/>
            <person name="Amaro C."/>
        </authorList>
    </citation>
    <scope>NUCLEOTIDE SEQUENCE</scope>
</reference>
<name>A0A0E9QV20_ANGAN</name>
<reference evidence="1" key="1">
    <citation type="submission" date="2014-11" db="EMBL/GenBank/DDBJ databases">
        <authorList>
            <person name="Amaro Gonzalez C."/>
        </authorList>
    </citation>
    <scope>NUCLEOTIDE SEQUENCE</scope>
</reference>
<proteinExistence type="predicted"/>
<dbReference type="AlphaFoldDB" id="A0A0E9QV20"/>
<accession>A0A0E9QV20</accession>
<dbReference type="EMBL" id="GBXM01087791">
    <property type="protein sequence ID" value="JAH20786.1"/>
    <property type="molecule type" value="Transcribed_RNA"/>
</dbReference>
<sequence>MVWNQHNQLINIYPKLINLYHTTSTSTAI</sequence>
<protein>
    <submittedName>
        <fullName evidence="1">Uncharacterized protein</fullName>
    </submittedName>
</protein>